<dbReference type="EMBL" id="GBXM01081864">
    <property type="protein sequence ID" value="JAH26713.1"/>
    <property type="molecule type" value="Transcribed_RNA"/>
</dbReference>
<organism evidence="1">
    <name type="scientific">Anguilla anguilla</name>
    <name type="common">European freshwater eel</name>
    <name type="synonym">Muraena anguilla</name>
    <dbReference type="NCBI Taxonomy" id="7936"/>
    <lineage>
        <taxon>Eukaryota</taxon>
        <taxon>Metazoa</taxon>
        <taxon>Chordata</taxon>
        <taxon>Craniata</taxon>
        <taxon>Vertebrata</taxon>
        <taxon>Euteleostomi</taxon>
        <taxon>Actinopterygii</taxon>
        <taxon>Neopterygii</taxon>
        <taxon>Teleostei</taxon>
        <taxon>Anguilliformes</taxon>
        <taxon>Anguillidae</taxon>
        <taxon>Anguilla</taxon>
    </lineage>
</organism>
<proteinExistence type="predicted"/>
<accession>A0A0E9REE7</accession>
<dbReference type="AlphaFoldDB" id="A0A0E9REE7"/>
<protein>
    <submittedName>
        <fullName evidence="1">Uncharacterized protein</fullName>
    </submittedName>
</protein>
<name>A0A0E9REE7_ANGAN</name>
<evidence type="ECO:0000313" key="1">
    <source>
        <dbReference type="EMBL" id="JAH26713.1"/>
    </source>
</evidence>
<sequence length="32" mass="3622">MTGLVWREVPGSLMAEDLVTESTKPTKQLWDC</sequence>
<reference evidence="1" key="2">
    <citation type="journal article" date="2015" name="Fish Shellfish Immunol.">
        <title>Early steps in the European eel (Anguilla anguilla)-Vibrio vulnificus interaction in the gills: Role of the RtxA13 toxin.</title>
        <authorList>
            <person name="Callol A."/>
            <person name="Pajuelo D."/>
            <person name="Ebbesson L."/>
            <person name="Teles M."/>
            <person name="MacKenzie S."/>
            <person name="Amaro C."/>
        </authorList>
    </citation>
    <scope>NUCLEOTIDE SEQUENCE</scope>
</reference>
<reference evidence="1" key="1">
    <citation type="submission" date="2014-11" db="EMBL/GenBank/DDBJ databases">
        <authorList>
            <person name="Amaro Gonzalez C."/>
        </authorList>
    </citation>
    <scope>NUCLEOTIDE SEQUENCE</scope>
</reference>